<comment type="caution">
    <text evidence="2">The sequence shown here is derived from an EMBL/GenBank/DDBJ whole genome shotgun (WGS) entry which is preliminary data.</text>
</comment>
<name>A0A645DFY4_9ZZZZ</name>
<organism evidence="2">
    <name type="scientific">bioreactor metagenome</name>
    <dbReference type="NCBI Taxonomy" id="1076179"/>
    <lineage>
        <taxon>unclassified sequences</taxon>
        <taxon>metagenomes</taxon>
        <taxon>ecological metagenomes</taxon>
    </lineage>
</organism>
<gene>
    <name evidence="2" type="ORF">SDC9_135049</name>
</gene>
<dbReference type="InterPro" id="IPR048399">
    <property type="entry name" value="DUF4438_C"/>
</dbReference>
<protein>
    <recommendedName>
        <fullName evidence="1">DUF4438 domain-containing protein</fullName>
    </recommendedName>
</protein>
<sequence length="87" mass="9308">MTADMEEIKRLGLDKLKFGDIVLLQDCDNTYGVGFLKGSVSIGVVVHSDCVKSGHGPGVTVIMTSKESVIEGVIDESANIGNYMEMN</sequence>
<dbReference type="AlphaFoldDB" id="A0A645DFY4"/>
<feature type="domain" description="DUF4438" evidence="1">
    <location>
        <begin position="1"/>
        <end position="84"/>
    </location>
</feature>
<dbReference type="Gene3D" id="2.102.30.10">
    <property type="entry name" value="tm1086 (SG structure) domain"/>
    <property type="match status" value="1"/>
</dbReference>
<evidence type="ECO:0000259" key="1">
    <source>
        <dbReference type="Pfam" id="PF20999"/>
    </source>
</evidence>
<dbReference type="InterPro" id="IPR044910">
    <property type="entry name" value="TM_1086_SG_dom"/>
</dbReference>
<accession>A0A645DFY4</accession>
<proteinExistence type="predicted"/>
<evidence type="ECO:0000313" key="2">
    <source>
        <dbReference type="EMBL" id="MPM87948.1"/>
    </source>
</evidence>
<reference evidence="2" key="1">
    <citation type="submission" date="2019-08" db="EMBL/GenBank/DDBJ databases">
        <authorList>
            <person name="Kucharzyk K."/>
            <person name="Murdoch R.W."/>
            <person name="Higgins S."/>
            <person name="Loffler F."/>
        </authorList>
    </citation>
    <scope>NUCLEOTIDE SEQUENCE</scope>
</reference>
<dbReference type="EMBL" id="VSSQ01035666">
    <property type="protein sequence ID" value="MPM87948.1"/>
    <property type="molecule type" value="Genomic_DNA"/>
</dbReference>
<dbReference type="Pfam" id="PF20999">
    <property type="entry name" value="DUF4438_C"/>
    <property type="match status" value="1"/>
</dbReference>